<sequence length="61" mass="6955">MGYDAWAFGNHEFNFELDTLKKVSEQYKGKTLAGNIYKENGECFLPAYTIVEKGGIKVGWF</sequence>
<dbReference type="GO" id="GO:0030288">
    <property type="term" value="C:outer membrane-bounded periplasmic space"/>
    <property type="evidence" value="ECO:0007669"/>
    <property type="project" value="TreeGrafter"/>
</dbReference>
<dbReference type="Gene3D" id="3.60.21.10">
    <property type="match status" value="1"/>
</dbReference>
<evidence type="ECO:0000313" key="2">
    <source>
        <dbReference type="Proteomes" id="UP000220045"/>
    </source>
</evidence>
<comment type="caution">
    <text evidence="1">The sequence shown here is derived from an EMBL/GenBank/DDBJ whole genome shotgun (WGS) entry which is preliminary data.</text>
</comment>
<reference evidence="1 2" key="1">
    <citation type="submission" date="2017-09" db="EMBL/GenBank/DDBJ databases">
        <title>Large-scale bioinformatics analysis of Bacillus genomes uncovers conserved roles of natural products in bacterial physiology.</title>
        <authorList>
            <consortium name="Agbiome Team Llc"/>
            <person name="Bleich R.M."/>
            <person name="Grubbs K.J."/>
            <person name="Santa Maria K.C."/>
            <person name="Allen S.E."/>
            <person name="Farag S."/>
            <person name="Shank E.A."/>
            <person name="Bowers A."/>
        </authorList>
    </citation>
    <scope>NUCLEOTIDE SEQUENCE [LARGE SCALE GENOMIC DNA]</scope>
    <source>
        <strain evidence="1 2">AFS004017</strain>
    </source>
</reference>
<dbReference type="PANTHER" id="PTHR11575">
    <property type="entry name" value="5'-NUCLEOTIDASE-RELATED"/>
    <property type="match status" value="1"/>
</dbReference>
<accession>A0A2A7W6P6</accession>
<gene>
    <name evidence="1" type="ORF">CN684_00435</name>
</gene>
<evidence type="ECO:0008006" key="3">
    <source>
        <dbReference type="Google" id="ProtNLM"/>
    </source>
</evidence>
<evidence type="ECO:0000313" key="1">
    <source>
        <dbReference type="EMBL" id="PEJ11468.1"/>
    </source>
</evidence>
<protein>
    <recommendedName>
        <fullName evidence="3">2',3'-cyclic-nucleotide 2'-phosphodiesterase</fullName>
    </recommendedName>
</protein>
<dbReference type="GO" id="GO:0009166">
    <property type="term" value="P:nucleotide catabolic process"/>
    <property type="evidence" value="ECO:0007669"/>
    <property type="project" value="InterPro"/>
</dbReference>
<dbReference type="InterPro" id="IPR006179">
    <property type="entry name" value="5_nucleotidase/apyrase"/>
</dbReference>
<dbReference type="GO" id="GO:0016787">
    <property type="term" value="F:hydrolase activity"/>
    <property type="evidence" value="ECO:0007669"/>
    <property type="project" value="InterPro"/>
</dbReference>
<dbReference type="SUPFAM" id="SSF56300">
    <property type="entry name" value="Metallo-dependent phosphatases"/>
    <property type="match status" value="1"/>
</dbReference>
<name>A0A2A7W6P6_9BACI</name>
<organism evidence="1 2">
    <name type="scientific">Bacillus wiedmannii</name>
    <dbReference type="NCBI Taxonomy" id="1890302"/>
    <lineage>
        <taxon>Bacteria</taxon>
        <taxon>Bacillati</taxon>
        <taxon>Bacillota</taxon>
        <taxon>Bacilli</taxon>
        <taxon>Bacillales</taxon>
        <taxon>Bacillaceae</taxon>
        <taxon>Bacillus</taxon>
        <taxon>Bacillus cereus group</taxon>
    </lineage>
</organism>
<dbReference type="PANTHER" id="PTHR11575:SF6">
    <property type="entry name" value="2',3'-CYCLIC-NUCLEOTIDE 2'-PHOSPHODIESTERASE_3'-NUCLEOTIDASE"/>
    <property type="match status" value="1"/>
</dbReference>
<dbReference type="AlphaFoldDB" id="A0A2A7W6P6"/>
<dbReference type="InterPro" id="IPR029052">
    <property type="entry name" value="Metallo-depent_PP-like"/>
</dbReference>
<dbReference type="EMBL" id="NUEL01000003">
    <property type="protein sequence ID" value="PEJ11468.1"/>
    <property type="molecule type" value="Genomic_DNA"/>
</dbReference>
<proteinExistence type="predicted"/>
<dbReference type="Proteomes" id="UP000220045">
    <property type="component" value="Unassembled WGS sequence"/>
</dbReference>